<reference evidence="10 11" key="1">
    <citation type="submission" date="2011-07" db="EMBL/GenBank/DDBJ databases">
        <authorList>
            <person name="Coyne R."/>
            <person name="Brami D."/>
            <person name="Johnson J."/>
            <person name="Hostetler J."/>
            <person name="Hannick L."/>
            <person name="Clark T."/>
            <person name="Cassidy-Hanley D."/>
            <person name="Inman J."/>
        </authorList>
    </citation>
    <scope>NUCLEOTIDE SEQUENCE [LARGE SCALE GENOMIC DNA]</scope>
    <source>
        <strain evidence="10 11">G5</strain>
    </source>
</reference>
<dbReference type="InterPro" id="IPR036770">
    <property type="entry name" value="Ankyrin_rpt-contain_sf"/>
</dbReference>
<organism evidence="10 11">
    <name type="scientific">Ichthyophthirius multifiliis</name>
    <name type="common">White spot disease agent</name>
    <name type="synonym">Ich</name>
    <dbReference type="NCBI Taxonomy" id="5932"/>
    <lineage>
        <taxon>Eukaryota</taxon>
        <taxon>Sar</taxon>
        <taxon>Alveolata</taxon>
        <taxon>Ciliophora</taxon>
        <taxon>Intramacronucleata</taxon>
        <taxon>Oligohymenophorea</taxon>
        <taxon>Hymenostomatida</taxon>
        <taxon>Ophryoglenina</taxon>
        <taxon>Ichthyophthirius</taxon>
    </lineage>
</organism>
<evidence type="ECO:0000256" key="1">
    <source>
        <dbReference type="ARBA" id="ARBA00022527"/>
    </source>
</evidence>
<keyword evidence="10" id="KW-0378">Hydrolase</keyword>
<dbReference type="Pfam" id="PF12796">
    <property type="entry name" value="Ank_2"/>
    <property type="match status" value="1"/>
</dbReference>
<dbReference type="InterPro" id="IPR011009">
    <property type="entry name" value="Kinase-like_dom_sf"/>
</dbReference>
<dbReference type="PROSITE" id="PS00107">
    <property type="entry name" value="PROTEIN_KINASE_ATP"/>
    <property type="match status" value="1"/>
</dbReference>
<evidence type="ECO:0000313" key="10">
    <source>
        <dbReference type="EMBL" id="EGR28060.1"/>
    </source>
</evidence>
<dbReference type="STRING" id="857967.G0R386"/>
<dbReference type="AlphaFoldDB" id="G0R386"/>
<dbReference type="SUPFAM" id="SSF56112">
    <property type="entry name" value="Protein kinase-like (PK-like)"/>
    <property type="match status" value="1"/>
</dbReference>
<evidence type="ECO:0000256" key="5">
    <source>
        <dbReference type="ARBA" id="ARBA00022777"/>
    </source>
</evidence>
<dbReference type="GO" id="GO:0003847">
    <property type="term" value="F:1-alkyl-2-acetylglycerophosphocholine esterase activity"/>
    <property type="evidence" value="ECO:0007669"/>
    <property type="project" value="UniProtKB-EC"/>
</dbReference>
<evidence type="ECO:0000256" key="3">
    <source>
        <dbReference type="ARBA" id="ARBA00022679"/>
    </source>
</evidence>
<dbReference type="InterPro" id="IPR008271">
    <property type="entry name" value="Ser/Thr_kinase_AS"/>
</dbReference>
<name>G0R386_ICHMU</name>
<dbReference type="OrthoDB" id="286355at2759"/>
<dbReference type="InterPro" id="IPR002110">
    <property type="entry name" value="Ankyrin_rpt"/>
</dbReference>
<dbReference type="EC" id="3.1.1.47" evidence="10"/>
<dbReference type="FunFam" id="3.30.200.20:FF:000042">
    <property type="entry name" value="Aurora kinase A"/>
    <property type="match status" value="1"/>
</dbReference>
<dbReference type="PROSITE" id="PS50297">
    <property type="entry name" value="ANK_REP_REGION"/>
    <property type="match status" value="2"/>
</dbReference>
<dbReference type="InterPro" id="IPR017441">
    <property type="entry name" value="Protein_kinase_ATP_BS"/>
</dbReference>
<dbReference type="InParanoid" id="G0R386"/>
<keyword evidence="6 8" id="KW-0067">ATP-binding</keyword>
<dbReference type="SUPFAM" id="SSF48403">
    <property type="entry name" value="Ankyrin repeat"/>
    <property type="match status" value="1"/>
</dbReference>
<feature type="repeat" description="ANK" evidence="7">
    <location>
        <begin position="146"/>
        <end position="178"/>
    </location>
</feature>
<keyword evidence="2" id="KW-0597">Phosphoprotein</keyword>
<evidence type="ECO:0000313" key="11">
    <source>
        <dbReference type="Proteomes" id="UP000008983"/>
    </source>
</evidence>
<dbReference type="Proteomes" id="UP000008983">
    <property type="component" value="Unassembled WGS sequence"/>
</dbReference>
<dbReference type="EC" id="2.7.11.11" evidence="10"/>
<dbReference type="PROSITE" id="PS50011">
    <property type="entry name" value="PROTEIN_KINASE_DOM"/>
    <property type="match status" value="1"/>
</dbReference>
<dbReference type="SMART" id="SM00248">
    <property type="entry name" value="ANK"/>
    <property type="match status" value="3"/>
</dbReference>
<dbReference type="PROSITE" id="PS00108">
    <property type="entry name" value="PROTEIN_KINASE_ST"/>
    <property type="match status" value="1"/>
</dbReference>
<dbReference type="InterPro" id="IPR045270">
    <property type="entry name" value="STKc_AGC"/>
</dbReference>
<dbReference type="OMA" id="NICWNDI"/>
<keyword evidence="4 8" id="KW-0547">Nucleotide-binding</keyword>
<evidence type="ECO:0000256" key="7">
    <source>
        <dbReference type="PROSITE-ProRule" id="PRU00023"/>
    </source>
</evidence>
<evidence type="ECO:0000256" key="8">
    <source>
        <dbReference type="PROSITE-ProRule" id="PRU10141"/>
    </source>
</evidence>
<dbReference type="eggNOG" id="KOG0598">
    <property type="taxonomic scope" value="Eukaryota"/>
</dbReference>
<evidence type="ECO:0000256" key="4">
    <source>
        <dbReference type="ARBA" id="ARBA00022741"/>
    </source>
</evidence>
<feature type="binding site" evidence="8">
    <location>
        <position position="341"/>
    </location>
    <ligand>
        <name>ATP</name>
        <dbReference type="ChEBI" id="CHEBI:30616"/>
    </ligand>
</feature>
<keyword evidence="11" id="KW-1185">Reference proteome</keyword>
<dbReference type="GO" id="GO:0005524">
    <property type="term" value="F:ATP binding"/>
    <property type="evidence" value="ECO:0007669"/>
    <property type="project" value="UniProtKB-UniRule"/>
</dbReference>
<sequence>MIFFQISFIKCQIYYFLLQKINIFLIIKNKGQVYDIRDIDNIDQFQYKKNQEFMEKLKKRHKNAWQQWWTSKKENNQKLIYSVRDNKFQQIEQLLQFKERPDLKADVDYKDNNQWASLHYAACNGHIFIFNILISNNADINIINNLNQTPIMLAAQKNFFQIIEICIKAGADINLQDLNQYTALHYACKCNSIESIKILLSCKNIDISLKNMENKIAFQLSDNFDVLNIFNQYQKSISTENHYINKNQLIQQQQYFNRDDNQESLNKIKTIQYMFSPNSKRYVKSIRESNTSDDKKGSLNEQIHQKIGPESFRIINQIGRGSFGEVFLVELKGTQQYLAMKMLSKSKILGQNLTKYALTERNVLSIINHPFIVKLMYAFQTNKDLFLIMEYAPGGDLSQALQREKRFTESRARIYFAEIILAVRHLHNNDIIYRDLKPENVVLDSEGHALLTDFGLSKDGIYDHYSTHSFCGSLAYLAPEMLKKCGHGKAVDYYHLGVLLYEMITGNPPFFSDQKDELVHNIEFQDLRYPSYVSNNARNLISKLLVKNPAKRLGSGKNDFDEIKKHQFFSGLNWVQVAQRKAKVPPPQIKQIFDSKNNDNMQFYLSQNQQQVQNNNYIKNWSFINSNYEFKIIKIIIKCENINKKYKHIQYLSYQQYILFIYLFFIKKLQQINNIFIHYLIFFSLQKKKILNQKKKNQSCLFYNYLQLQLKQQKIKLINNRYFHFHHQQFFFF</sequence>
<feature type="domain" description="Protein kinase" evidence="9">
    <location>
        <begin position="312"/>
        <end position="569"/>
    </location>
</feature>
<dbReference type="SMART" id="SM00220">
    <property type="entry name" value="S_TKc"/>
    <property type="match status" value="1"/>
</dbReference>
<dbReference type="CDD" id="cd05123">
    <property type="entry name" value="STKc_AGC"/>
    <property type="match status" value="1"/>
</dbReference>
<dbReference type="RefSeq" id="XP_004027405.1">
    <property type="nucleotide sequence ID" value="XM_004027356.1"/>
</dbReference>
<dbReference type="PANTHER" id="PTHR24351">
    <property type="entry name" value="RIBOSOMAL PROTEIN S6 KINASE"/>
    <property type="match status" value="1"/>
</dbReference>
<gene>
    <name evidence="10" type="ORF">IMG5_183840</name>
</gene>
<evidence type="ECO:0000259" key="9">
    <source>
        <dbReference type="PROSITE" id="PS50011"/>
    </source>
</evidence>
<dbReference type="Gene3D" id="1.10.510.10">
    <property type="entry name" value="Transferase(Phosphotransferase) domain 1"/>
    <property type="match status" value="1"/>
</dbReference>
<accession>G0R386</accession>
<dbReference type="GeneID" id="14904135"/>
<dbReference type="GO" id="GO:0004691">
    <property type="term" value="F:cAMP-dependent protein kinase activity"/>
    <property type="evidence" value="ECO:0007669"/>
    <property type="project" value="UniProtKB-EC"/>
</dbReference>
<proteinExistence type="predicted"/>
<feature type="repeat" description="ANK" evidence="7">
    <location>
        <begin position="113"/>
        <end position="145"/>
    </location>
</feature>
<keyword evidence="7" id="KW-0040">ANK repeat</keyword>
<protein>
    <submittedName>
        <fullName evidence="10">Protein kinase domain protein</fullName>
        <ecNumber evidence="10">2.7.11.11</ecNumber>
        <ecNumber evidence="10">3.1.1.47</ecNumber>
    </submittedName>
</protein>
<keyword evidence="3 10" id="KW-0808">Transferase</keyword>
<evidence type="ECO:0000256" key="2">
    <source>
        <dbReference type="ARBA" id="ARBA00022553"/>
    </source>
</evidence>
<keyword evidence="1" id="KW-0723">Serine/threonine-protein kinase</keyword>
<dbReference type="PROSITE" id="PS50088">
    <property type="entry name" value="ANK_REPEAT"/>
    <property type="match status" value="2"/>
</dbReference>
<keyword evidence="5 10" id="KW-0418">Kinase</keyword>
<dbReference type="EMBL" id="GL984295">
    <property type="protein sequence ID" value="EGR28060.1"/>
    <property type="molecule type" value="Genomic_DNA"/>
</dbReference>
<dbReference type="Pfam" id="PF00069">
    <property type="entry name" value="Pkinase"/>
    <property type="match status" value="1"/>
</dbReference>
<dbReference type="Gene3D" id="1.25.40.20">
    <property type="entry name" value="Ankyrin repeat-containing domain"/>
    <property type="match status" value="1"/>
</dbReference>
<dbReference type="InterPro" id="IPR000719">
    <property type="entry name" value="Prot_kinase_dom"/>
</dbReference>
<dbReference type="FunFam" id="1.10.510.10:FF:000465">
    <property type="entry name" value="Non-specific serine/threonine protein kinase"/>
    <property type="match status" value="1"/>
</dbReference>
<dbReference type="Gene3D" id="3.30.200.20">
    <property type="entry name" value="Phosphorylase Kinase, domain 1"/>
    <property type="match status" value="1"/>
</dbReference>
<evidence type="ECO:0000256" key="6">
    <source>
        <dbReference type="ARBA" id="ARBA00022840"/>
    </source>
</evidence>